<dbReference type="AlphaFoldDB" id="A0A8J3LT03"/>
<sequence length="308" mass="31907">MHMRRWPFGLAMWLVVLAAAEVAGFIAVCQFFVQSRHGQQLDLVALTGNRIGQSQVEGPVDTILNAISVLSLVIATAVVGFIALIRRRLAVAFGAVLLIVGANATTQILKLLVNRPELGVDLERAAAGNSLPSGHTTIAASVAVAFMLVLPPRLRGVGGVLGALFAAIAGVATLSAGWHRPSDAVAALLVVGVWACAAGLFIVIAQRRHGGVDYGRSHRIAVRVLTIAGLVLLAGAGIALKLTDQVLSTPPDELSRLRLLTAYAGGAMGIAGTAGLVFACVLATVRRVVPKVVPRAVEVEKDRVVAAG</sequence>
<feature type="transmembrane region" description="Helical" evidence="1">
    <location>
        <begin position="184"/>
        <end position="204"/>
    </location>
</feature>
<organism evidence="3 4">
    <name type="scientific">Planosporangium flavigriseum</name>
    <dbReference type="NCBI Taxonomy" id="373681"/>
    <lineage>
        <taxon>Bacteria</taxon>
        <taxon>Bacillati</taxon>
        <taxon>Actinomycetota</taxon>
        <taxon>Actinomycetes</taxon>
        <taxon>Micromonosporales</taxon>
        <taxon>Micromonosporaceae</taxon>
        <taxon>Planosporangium</taxon>
    </lineage>
</organism>
<dbReference type="InterPro" id="IPR036938">
    <property type="entry name" value="PAP2/HPO_sf"/>
</dbReference>
<keyword evidence="1" id="KW-1133">Transmembrane helix</keyword>
<evidence type="ECO:0000313" key="4">
    <source>
        <dbReference type="Proteomes" id="UP000653674"/>
    </source>
</evidence>
<feature type="transmembrane region" description="Helical" evidence="1">
    <location>
        <begin position="62"/>
        <end position="84"/>
    </location>
</feature>
<dbReference type="Pfam" id="PF01569">
    <property type="entry name" value="PAP2"/>
    <property type="match status" value="1"/>
</dbReference>
<dbReference type="InterPro" id="IPR000326">
    <property type="entry name" value="PAP2/HPO"/>
</dbReference>
<feature type="transmembrane region" description="Helical" evidence="1">
    <location>
        <begin position="133"/>
        <end position="150"/>
    </location>
</feature>
<dbReference type="RefSeq" id="WP_203981570.1">
    <property type="nucleotide sequence ID" value="NZ_BAAAQJ010000009.1"/>
</dbReference>
<gene>
    <name evidence="3" type="ORF">Pfl04_46840</name>
</gene>
<dbReference type="Gene3D" id="1.20.144.10">
    <property type="entry name" value="Phosphatidic acid phosphatase type 2/haloperoxidase"/>
    <property type="match status" value="1"/>
</dbReference>
<evidence type="ECO:0000313" key="3">
    <source>
        <dbReference type="EMBL" id="GIG76280.1"/>
    </source>
</evidence>
<feature type="transmembrane region" description="Helical" evidence="1">
    <location>
        <begin position="220"/>
        <end position="240"/>
    </location>
</feature>
<dbReference type="Proteomes" id="UP000653674">
    <property type="component" value="Unassembled WGS sequence"/>
</dbReference>
<feature type="domain" description="Phosphatidic acid phosphatase type 2/haloperoxidase" evidence="2">
    <location>
        <begin position="92"/>
        <end position="199"/>
    </location>
</feature>
<name>A0A8J3LT03_9ACTN</name>
<feature type="transmembrane region" description="Helical" evidence="1">
    <location>
        <begin position="157"/>
        <end position="178"/>
    </location>
</feature>
<reference evidence="3" key="1">
    <citation type="submission" date="2021-01" db="EMBL/GenBank/DDBJ databases">
        <title>Whole genome shotgun sequence of Planosporangium flavigriseum NBRC 105377.</title>
        <authorList>
            <person name="Komaki H."/>
            <person name="Tamura T."/>
        </authorList>
    </citation>
    <scope>NUCLEOTIDE SEQUENCE</scope>
    <source>
        <strain evidence="3">NBRC 105377</strain>
    </source>
</reference>
<keyword evidence="1" id="KW-0472">Membrane</keyword>
<feature type="transmembrane region" description="Helical" evidence="1">
    <location>
        <begin position="260"/>
        <end position="285"/>
    </location>
</feature>
<dbReference type="SUPFAM" id="SSF48317">
    <property type="entry name" value="Acid phosphatase/Vanadium-dependent haloperoxidase"/>
    <property type="match status" value="1"/>
</dbReference>
<protein>
    <recommendedName>
        <fullName evidence="2">Phosphatidic acid phosphatase type 2/haloperoxidase domain-containing protein</fullName>
    </recommendedName>
</protein>
<keyword evidence="1" id="KW-0812">Transmembrane</keyword>
<evidence type="ECO:0000259" key="2">
    <source>
        <dbReference type="SMART" id="SM00014"/>
    </source>
</evidence>
<proteinExistence type="predicted"/>
<dbReference type="SMART" id="SM00014">
    <property type="entry name" value="acidPPc"/>
    <property type="match status" value="1"/>
</dbReference>
<evidence type="ECO:0000256" key="1">
    <source>
        <dbReference type="SAM" id="Phobius"/>
    </source>
</evidence>
<feature type="transmembrane region" description="Helical" evidence="1">
    <location>
        <begin position="91"/>
        <end position="113"/>
    </location>
</feature>
<accession>A0A8J3LT03</accession>
<comment type="caution">
    <text evidence="3">The sequence shown here is derived from an EMBL/GenBank/DDBJ whole genome shotgun (WGS) entry which is preliminary data.</text>
</comment>
<keyword evidence="4" id="KW-1185">Reference proteome</keyword>
<dbReference type="EMBL" id="BONU01000050">
    <property type="protein sequence ID" value="GIG76280.1"/>
    <property type="molecule type" value="Genomic_DNA"/>
</dbReference>